<name>A0A7J0G898_9ERIC</name>
<proteinExistence type="predicted"/>
<dbReference type="Proteomes" id="UP000585474">
    <property type="component" value="Unassembled WGS sequence"/>
</dbReference>
<dbReference type="AlphaFoldDB" id="A0A7J0G898"/>
<organism evidence="1 2">
    <name type="scientific">Actinidia rufa</name>
    <dbReference type="NCBI Taxonomy" id="165716"/>
    <lineage>
        <taxon>Eukaryota</taxon>
        <taxon>Viridiplantae</taxon>
        <taxon>Streptophyta</taxon>
        <taxon>Embryophyta</taxon>
        <taxon>Tracheophyta</taxon>
        <taxon>Spermatophyta</taxon>
        <taxon>Magnoliopsida</taxon>
        <taxon>eudicotyledons</taxon>
        <taxon>Gunneridae</taxon>
        <taxon>Pentapetalae</taxon>
        <taxon>asterids</taxon>
        <taxon>Ericales</taxon>
        <taxon>Actinidiaceae</taxon>
        <taxon>Actinidia</taxon>
    </lineage>
</organism>
<gene>
    <name evidence="1" type="ORF">Acr_18g0011220</name>
</gene>
<dbReference type="EMBL" id="BJWL01000018">
    <property type="protein sequence ID" value="GFZ06952.1"/>
    <property type="molecule type" value="Genomic_DNA"/>
</dbReference>
<protein>
    <submittedName>
        <fullName evidence="1">Sterol C4-methyl oxidase 1-2</fullName>
    </submittedName>
</protein>
<comment type="caution">
    <text evidence="1">The sequence shown here is derived from an EMBL/GenBank/DDBJ whole genome shotgun (WGS) entry which is preliminary data.</text>
</comment>
<reference evidence="1 2" key="1">
    <citation type="submission" date="2019-07" db="EMBL/GenBank/DDBJ databases">
        <title>De Novo Assembly of kiwifruit Actinidia rufa.</title>
        <authorList>
            <person name="Sugita-Konishi S."/>
            <person name="Sato K."/>
            <person name="Mori E."/>
            <person name="Abe Y."/>
            <person name="Kisaki G."/>
            <person name="Hamano K."/>
            <person name="Suezawa K."/>
            <person name="Otani M."/>
            <person name="Fukuda T."/>
            <person name="Manabe T."/>
            <person name="Gomi K."/>
            <person name="Tabuchi M."/>
            <person name="Akimitsu K."/>
            <person name="Kataoka I."/>
        </authorList>
    </citation>
    <scope>NUCLEOTIDE SEQUENCE [LARGE SCALE GENOMIC DNA]</scope>
    <source>
        <strain evidence="2">cv. Fuchu</strain>
    </source>
</reference>
<evidence type="ECO:0000313" key="2">
    <source>
        <dbReference type="Proteomes" id="UP000585474"/>
    </source>
</evidence>
<sequence>MTSNHKKSMKRGLKDESAHAYPLFAKYFDGGVRDELERSDDEEEHAHYVAVASEGLGHGELDPRLDFVPMYLGEDALQEEVEDGDDGEHDEEEEDVVTVEEVVRFGGGVVEPERFQGGEGAAEKGLRLLRGRV</sequence>
<evidence type="ECO:0000313" key="1">
    <source>
        <dbReference type="EMBL" id="GFZ06952.1"/>
    </source>
</evidence>
<accession>A0A7J0G898</accession>
<keyword evidence="2" id="KW-1185">Reference proteome</keyword>